<organism evidence="2 3">
    <name type="scientific">Diversispora eburnea</name>
    <dbReference type="NCBI Taxonomy" id="1213867"/>
    <lineage>
        <taxon>Eukaryota</taxon>
        <taxon>Fungi</taxon>
        <taxon>Fungi incertae sedis</taxon>
        <taxon>Mucoromycota</taxon>
        <taxon>Glomeromycotina</taxon>
        <taxon>Glomeromycetes</taxon>
        <taxon>Diversisporales</taxon>
        <taxon>Diversisporaceae</taxon>
        <taxon>Diversispora</taxon>
    </lineage>
</organism>
<dbReference type="EMBL" id="CAJVPK010000901">
    <property type="protein sequence ID" value="CAG8558174.1"/>
    <property type="molecule type" value="Genomic_DNA"/>
</dbReference>
<feature type="compositionally biased region" description="Polar residues" evidence="1">
    <location>
        <begin position="99"/>
        <end position="120"/>
    </location>
</feature>
<dbReference type="OrthoDB" id="2439570at2759"/>
<sequence length="179" mass="19970">MILSKEEKHVTEISANLVRPNNETSITPSIPAMPQLPPDNGDIISLYINACDAEVDAIEANREETLRWCFYAREFKSIYKDFMIHNKVGEKKAKDSELSEASVNTSTGTEVSEVSDTKANVNKPHSLITALSDDEPENFSDDNDDGSFRGFSDDDDGGYYYDLNTGETYTKSNRSICAY</sequence>
<feature type="compositionally biased region" description="Acidic residues" evidence="1">
    <location>
        <begin position="132"/>
        <end position="145"/>
    </location>
</feature>
<evidence type="ECO:0000313" key="2">
    <source>
        <dbReference type="EMBL" id="CAG8558174.1"/>
    </source>
</evidence>
<keyword evidence="3" id="KW-1185">Reference proteome</keyword>
<dbReference type="AlphaFoldDB" id="A0A9N9FV29"/>
<comment type="caution">
    <text evidence="2">The sequence shown here is derived from an EMBL/GenBank/DDBJ whole genome shotgun (WGS) entry which is preliminary data.</text>
</comment>
<proteinExistence type="predicted"/>
<name>A0A9N9FV29_9GLOM</name>
<feature type="region of interest" description="Disordered" evidence="1">
    <location>
        <begin position="93"/>
        <end position="156"/>
    </location>
</feature>
<dbReference type="Proteomes" id="UP000789706">
    <property type="component" value="Unassembled WGS sequence"/>
</dbReference>
<gene>
    <name evidence="2" type="ORF">DEBURN_LOCUS7448</name>
</gene>
<accession>A0A9N9FV29</accession>
<reference evidence="2" key="1">
    <citation type="submission" date="2021-06" db="EMBL/GenBank/DDBJ databases">
        <authorList>
            <person name="Kallberg Y."/>
            <person name="Tangrot J."/>
            <person name="Rosling A."/>
        </authorList>
    </citation>
    <scope>NUCLEOTIDE SEQUENCE</scope>
    <source>
        <strain evidence="2">AZ414A</strain>
    </source>
</reference>
<protein>
    <submittedName>
        <fullName evidence="2">8015_t:CDS:1</fullName>
    </submittedName>
</protein>
<evidence type="ECO:0000256" key="1">
    <source>
        <dbReference type="SAM" id="MobiDB-lite"/>
    </source>
</evidence>
<evidence type="ECO:0000313" key="3">
    <source>
        <dbReference type="Proteomes" id="UP000789706"/>
    </source>
</evidence>